<dbReference type="GO" id="GO:0071949">
    <property type="term" value="F:FAD binding"/>
    <property type="evidence" value="ECO:0007669"/>
    <property type="project" value="InterPro"/>
</dbReference>
<dbReference type="PRINTS" id="PR00420">
    <property type="entry name" value="RNGMNOXGNASE"/>
</dbReference>
<dbReference type="PANTHER" id="PTHR43004:SF19">
    <property type="entry name" value="BINDING MONOOXYGENASE, PUTATIVE (JCVI)-RELATED"/>
    <property type="match status" value="1"/>
</dbReference>
<name>A0AAD5UYR9_9APHY</name>
<dbReference type="GO" id="GO:0016709">
    <property type="term" value="F:oxidoreductase activity, acting on paired donors, with incorporation or reduction of molecular oxygen, NAD(P)H as one donor, and incorporation of one atom of oxygen"/>
    <property type="evidence" value="ECO:0007669"/>
    <property type="project" value="UniProtKB-ARBA"/>
</dbReference>
<gene>
    <name evidence="6" type="ORF">NLI96_g7660</name>
</gene>
<keyword evidence="2" id="KW-0285">Flavoprotein</keyword>
<dbReference type="SUPFAM" id="SSF51905">
    <property type="entry name" value="FAD/NAD(P)-binding domain"/>
    <property type="match status" value="1"/>
</dbReference>
<evidence type="ECO:0000256" key="3">
    <source>
        <dbReference type="ARBA" id="ARBA00022827"/>
    </source>
</evidence>
<evidence type="ECO:0000256" key="1">
    <source>
        <dbReference type="ARBA" id="ARBA00001974"/>
    </source>
</evidence>
<comment type="cofactor">
    <cofactor evidence="1">
        <name>FAD</name>
        <dbReference type="ChEBI" id="CHEBI:57692"/>
    </cofactor>
</comment>
<feature type="domain" description="FAD-binding" evidence="5">
    <location>
        <begin position="8"/>
        <end position="356"/>
    </location>
</feature>
<dbReference type="Gene3D" id="3.40.30.120">
    <property type="match status" value="1"/>
</dbReference>
<dbReference type="Gene3D" id="3.30.70.2450">
    <property type="match status" value="1"/>
</dbReference>
<reference evidence="6" key="1">
    <citation type="submission" date="2022-07" db="EMBL/GenBank/DDBJ databases">
        <title>Genome Sequence of Physisporinus lineatus.</title>
        <authorList>
            <person name="Buettner E."/>
        </authorList>
    </citation>
    <scope>NUCLEOTIDE SEQUENCE</scope>
    <source>
        <strain evidence="6">VT162</strain>
    </source>
</reference>
<dbReference type="InterPro" id="IPR050641">
    <property type="entry name" value="RIFMO-like"/>
</dbReference>
<organism evidence="6 7">
    <name type="scientific">Meripilus lineatus</name>
    <dbReference type="NCBI Taxonomy" id="2056292"/>
    <lineage>
        <taxon>Eukaryota</taxon>
        <taxon>Fungi</taxon>
        <taxon>Dikarya</taxon>
        <taxon>Basidiomycota</taxon>
        <taxon>Agaricomycotina</taxon>
        <taxon>Agaricomycetes</taxon>
        <taxon>Polyporales</taxon>
        <taxon>Meripilaceae</taxon>
        <taxon>Meripilus</taxon>
    </lineage>
</organism>
<dbReference type="InterPro" id="IPR002938">
    <property type="entry name" value="FAD-bd"/>
</dbReference>
<evidence type="ECO:0000259" key="5">
    <source>
        <dbReference type="Pfam" id="PF01494"/>
    </source>
</evidence>
<keyword evidence="4" id="KW-0560">Oxidoreductase</keyword>
<dbReference type="Pfam" id="PF01494">
    <property type="entry name" value="FAD_binding_3"/>
    <property type="match status" value="1"/>
</dbReference>
<keyword evidence="7" id="KW-1185">Reference proteome</keyword>
<dbReference type="AlphaFoldDB" id="A0AAD5UYR9"/>
<proteinExistence type="predicted"/>
<dbReference type="PANTHER" id="PTHR43004">
    <property type="entry name" value="TRK SYSTEM POTASSIUM UPTAKE PROTEIN"/>
    <property type="match status" value="1"/>
</dbReference>
<dbReference type="EMBL" id="JANAWD010000321">
    <property type="protein sequence ID" value="KAJ3481443.1"/>
    <property type="molecule type" value="Genomic_DNA"/>
</dbReference>
<evidence type="ECO:0000313" key="7">
    <source>
        <dbReference type="Proteomes" id="UP001212997"/>
    </source>
</evidence>
<dbReference type="Proteomes" id="UP001212997">
    <property type="component" value="Unassembled WGS sequence"/>
</dbReference>
<evidence type="ECO:0000313" key="6">
    <source>
        <dbReference type="EMBL" id="KAJ3481443.1"/>
    </source>
</evidence>
<accession>A0AAD5UYR9</accession>
<comment type="caution">
    <text evidence="6">The sequence shown here is derived from an EMBL/GenBank/DDBJ whole genome shotgun (WGS) entry which is preliminary data.</text>
</comment>
<dbReference type="InterPro" id="IPR036188">
    <property type="entry name" value="FAD/NAD-bd_sf"/>
</dbReference>
<keyword evidence="3" id="KW-0274">FAD</keyword>
<dbReference type="Gene3D" id="3.50.50.60">
    <property type="entry name" value="FAD/NAD(P)-binding domain"/>
    <property type="match status" value="1"/>
</dbReference>
<evidence type="ECO:0000256" key="4">
    <source>
        <dbReference type="ARBA" id="ARBA00023002"/>
    </source>
</evidence>
<evidence type="ECO:0000256" key="2">
    <source>
        <dbReference type="ARBA" id="ARBA00022630"/>
    </source>
</evidence>
<sequence>MANSQPSPILVVGSGPSGLVAALTLLRNGVPVRIIEKAAAFHAGQRGAGIMPRSLEVYNLLGVTEILNLGQLSKPICNYELPGGRKPKFIVNMTPFTEPTPDTPFLNPLLLGQHHSEEIFRSHIEKYGVHVELNTELVSFSQDADGVTAQVIKRSDGSEVTETIRTPFMIGADGARGVTRKALGLTFVGESRPTDRLIIGDLFVKGIDEDYWHAWGDFTTRVVSLRPTEYQDRFFIVAGGRDADYKALLSDRNALIKFIVETTGRDELEFGEFIGLSEYSPNIRMVDRFSKDRIFVVGDAAHVHSPTGGQGMNSSIQDSFNLAWKLALVSKGQAPMSLLESYNDERAPVIREMLSQTTKILNNAMSAKPNDTNAQKATWNRPKILFQLGVNYRWSPVVVDEHRPYSADDAQSALEAYGSETDRTIHAGDRAPDAPGLAAPGVETKFFEIFKPNLHTALLFYPSPADAKAVLDNLATWGEGTVKTVVVLPKGATPQSLPGADLVVEDKLGHAYAAYGDIVADGYPVILIRPDGAVGAIVSGVEGVQRYHKGIFSN</sequence>
<protein>
    <recommendedName>
        <fullName evidence="5">FAD-binding domain-containing protein</fullName>
    </recommendedName>
</protein>